<dbReference type="Proteomes" id="UP000245591">
    <property type="component" value="Unassembled WGS sequence"/>
</dbReference>
<reference evidence="1 2" key="1">
    <citation type="journal article" date="2018" name="MBio">
        <title>Comparative Genomics Reveals the Core Gene Toolbox for the Fungus-Insect Symbiosis.</title>
        <authorList>
            <person name="Wang Y."/>
            <person name="Stata M."/>
            <person name="Wang W."/>
            <person name="Stajich J.E."/>
            <person name="White M.M."/>
            <person name="Moncalvo J.M."/>
        </authorList>
    </citation>
    <scope>NUCLEOTIDE SEQUENCE [LARGE SCALE GENOMIC DNA]</scope>
    <source>
        <strain evidence="1 2">AUS-126-30</strain>
    </source>
</reference>
<keyword evidence="2" id="KW-1185">Reference proteome</keyword>
<proteinExistence type="predicted"/>
<evidence type="ECO:0000313" key="1">
    <source>
        <dbReference type="EMBL" id="PVZ96840.1"/>
    </source>
</evidence>
<evidence type="ECO:0008006" key="3">
    <source>
        <dbReference type="Google" id="ProtNLM"/>
    </source>
</evidence>
<dbReference type="EMBL" id="MBFU01001113">
    <property type="protein sequence ID" value="PVZ96840.1"/>
    <property type="molecule type" value="Genomic_DNA"/>
</dbReference>
<gene>
    <name evidence="1" type="ORF">BB558_007235</name>
</gene>
<dbReference type="AlphaFoldDB" id="A0A2U1IVL8"/>
<sequence>MSGIQENFFEKIEYVLPDSFRAILALDPRRHALEPHIFDSTSKKIQKSGLIDTNCTQEKRIGVQNIKDWVITKQEFMDKFFGKDSEIKAWHELQEISLANFQDVEEFKIKLISLFSKAKIKESTVKWRCFMGAIDPKYQRLILREKISDFDKVLEVLCDKAELYKLIDSHQFYPLKPSSVIPSETDLLEKRIKKAITEAIIKQEIKSLHRIALGKVSAITKRVRELEMDNEQPTTKVPKTTTIGMTETIAPEKENMEVENPTQKAVVRKSKVYDIRMTQNEVKYSIKNDLFFNMPNIKFIQLLQSSPSI</sequence>
<protein>
    <recommendedName>
        <fullName evidence="3">Retrotransposon gag domain-containing protein</fullName>
    </recommendedName>
</protein>
<organism evidence="1 2">
    <name type="scientific">Smittium angustum</name>
    <dbReference type="NCBI Taxonomy" id="133377"/>
    <lineage>
        <taxon>Eukaryota</taxon>
        <taxon>Fungi</taxon>
        <taxon>Fungi incertae sedis</taxon>
        <taxon>Zoopagomycota</taxon>
        <taxon>Kickxellomycotina</taxon>
        <taxon>Harpellomycetes</taxon>
        <taxon>Harpellales</taxon>
        <taxon>Legeriomycetaceae</taxon>
        <taxon>Smittium</taxon>
    </lineage>
</organism>
<name>A0A2U1IVL8_SMIAN</name>
<comment type="caution">
    <text evidence="1">The sequence shown here is derived from an EMBL/GenBank/DDBJ whole genome shotgun (WGS) entry which is preliminary data.</text>
</comment>
<evidence type="ECO:0000313" key="2">
    <source>
        <dbReference type="Proteomes" id="UP000245591"/>
    </source>
</evidence>
<accession>A0A2U1IVL8</accession>